<dbReference type="Proteomes" id="UP000555546">
    <property type="component" value="Unassembled WGS sequence"/>
</dbReference>
<dbReference type="RefSeq" id="WP_235992755.1">
    <property type="nucleotide sequence ID" value="NZ_JACIJG010000017.1"/>
</dbReference>
<protein>
    <submittedName>
        <fullName evidence="1">Glycosyltransferase involved in cell wall biosynthesis</fullName>
    </submittedName>
</protein>
<proteinExistence type="predicted"/>
<name>A0A7W9B012_9HYPH</name>
<dbReference type="Gene3D" id="3.40.50.2000">
    <property type="entry name" value="Glycogen Phosphorylase B"/>
    <property type="match status" value="1"/>
</dbReference>
<dbReference type="PANTHER" id="PTHR12526">
    <property type="entry name" value="GLYCOSYLTRANSFERASE"/>
    <property type="match status" value="1"/>
</dbReference>
<dbReference type="PANTHER" id="PTHR12526:SF637">
    <property type="entry name" value="GLYCOSYLTRANSFERASE EPSF-RELATED"/>
    <property type="match status" value="1"/>
</dbReference>
<keyword evidence="2" id="KW-1185">Reference proteome</keyword>
<reference evidence="1 2" key="1">
    <citation type="submission" date="2020-08" db="EMBL/GenBank/DDBJ databases">
        <title>Genomic Encyclopedia of Type Strains, Phase IV (KMG-IV): sequencing the most valuable type-strain genomes for metagenomic binning, comparative biology and taxonomic classification.</title>
        <authorList>
            <person name="Goeker M."/>
        </authorList>
    </citation>
    <scope>NUCLEOTIDE SEQUENCE [LARGE SCALE GENOMIC DNA]</scope>
    <source>
        <strain evidence="1 2">DSM 26944</strain>
    </source>
</reference>
<dbReference type="SUPFAM" id="SSF53756">
    <property type="entry name" value="UDP-Glycosyltransferase/glycogen phosphorylase"/>
    <property type="match status" value="1"/>
</dbReference>
<accession>A0A7W9B012</accession>
<dbReference type="AlphaFoldDB" id="A0A7W9B012"/>
<sequence length="471" mass="54562">MGEDTLFLIELLESSNNIQYIDHPTFVYNKKISRKASSTQQYGRRELKNHIHVWTEAEKILNRIGLSYHEIRLHVGLNAAFRSMIFHGRGDIDEDTFQKFSSFLKIAGVRISRSGFSGHHLEIFNAVMSGNYSLFLDSCKPRLLISGYDLKFILSSLEALKEYFNIRIDEWKGHEAHDEKQSRQLLQWAEYVWCEWLLGNAVWYSRNVRDDQKLVIRMHRMELERNAGDSLKLDAVNSIVTVSVLFFERLLQKFKSIPRDKVRLIPNYSSVGAEDEHPVPERLFKLGAIGIVPSRKGFMQMLRILAALRERDTRYSLDVFGHGPEQFSWITRDRAEMQYYDECNEFIRENELSDHVNFIGFAKIPEALSERKVGFVLSTSISGEFPGFESFHLAVLDGFSGGGQGVILRWDGCEYIYPPSMIFDTEEEIVEHISKTTIEEFYEASNLGRNLISSRYSQKNFIEAVVSIFKE</sequence>
<keyword evidence="1" id="KW-0808">Transferase</keyword>
<gene>
    <name evidence="1" type="ORF">FHS76_003668</name>
</gene>
<dbReference type="EMBL" id="JACIJG010000017">
    <property type="protein sequence ID" value="MBB5703758.1"/>
    <property type="molecule type" value="Genomic_DNA"/>
</dbReference>
<dbReference type="GO" id="GO:0016740">
    <property type="term" value="F:transferase activity"/>
    <property type="evidence" value="ECO:0007669"/>
    <property type="project" value="UniProtKB-KW"/>
</dbReference>
<comment type="caution">
    <text evidence="1">The sequence shown here is derived from an EMBL/GenBank/DDBJ whole genome shotgun (WGS) entry which is preliminary data.</text>
</comment>
<evidence type="ECO:0000313" key="1">
    <source>
        <dbReference type="EMBL" id="MBB5703758.1"/>
    </source>
</evidence>
<evidence type="ECO:0000313" key="2">
    <source>
        <dbReference type="Proteomes" id="UP000555546"/>
    </source>
</evidence>
<organism evidence="1 2">
    <name type="scientific">Brucella daejeonensis</name>
    <dbReference type="NCBI Taxonomy" id="659015"/>
    <lineage>
        <taxon>Bacteria</taxon>
        <taxon>Pseudomonadati</taxon>
        <taxon>Pseudomonadota</taxon>
        <taxon>Alphaproteobacteria</taxon>
        <taxon>Hyphomicrobiales</taxon>
        <taxon>Brucellaceae</taxon>
        <taxon>Brucella/Ochrobactrum group</taxon>
        <taxon>Brucella</taxon>
    </lineage>
</organism>